<proteinExistence type="predicted"/>
<feature type="signal peptide" evidence="1">
    <location>
        <begin position="1"/>
        <end position="23"/>
    </location>
</feature>
<evidence type="ECO:0008006" key="4">
    <source>
        <dbReference type="Google" id="ProtNLM"/>
    </source>
</evidence>
<evidence type="ECO:0000313" key="2">
    <source>
        <dbReference type="EMBL" id="KZV31845.1"/>
    </source>
</evidence>
<accession>A0A2Z7BCN3</accession>
<protein>
    <recommendedName>
        <fullName evidence="4">Secreted protein</fullName>
    </recommendedName>
</protein>
<evidence type="ECO:0000256" key="1">
    <source>
        <dbReference type="SAM" id="SignalP"/>
    </source>
</evidence>
<reference evidence="2 3" key="1">
    <citation type="journal article" date="2015" name="Proc. Natl. Acad. Sci. U.S.A.">
        <title>The resurrection genome of Boea hygrometrica: A blueprint for survival of dehydration.</title>
        <authorList>
            <person name="Xiao L."/>
            <person name="Yang G."/>
            <person name="Zhang L."/>
            <person name="Yang X."/>
            <person name="Zhao S."/>
            <person name="Ji Z."/>
            <person name="Zhou Q."/>
            <person name="Hu M."/>
            <person name="Wang Y."/>
            <person name="Chen M."/>
            <person name="Xu Y."/>
            <person name="Jin H."/>
            <person name="Xiao X."/>
            <person name="Hu G."/>
            <person name="Bao F."/>
            <person name="Hu Y."/>
            <person name="Wan P."/>
            <person name="Li L."/>
            <person name="Deng X."/>
            <person name="Kuang T."/>
            <person name="Xiang C."/>
            <person name="Zhu J.K."/>
            <person name="Oliver M.J."/>
            <person name="He Y."/>
        </authorList>
    </citation>
    <scope>NUCLEOTIDE SEQUENCE [LARGE SCALE GENOMIC DNA]</scope>
    <source>
        <strain evidence="3">cv. XS01</strain>
    </source>
</reference>
<name>A0A2Z7BCN3_9LAMI</name>
<keyword evidence="3" id="KW-1185">Reference proteome</keyword>
<evidence type="ECO:0000313" key="3">
    <source>
        <dbReference type="Proteomes" id="UP000250235"/>
    </source>
</evidence>
<organism evidence="2 3">
    <name type="scientific">Dorcoceras hygrometricum</name>
    <dbReference type="NCBI Taxonomy" id="472368"/>
    <lineage>
        <taxon>Eukaryota</taxon>
        <taxon>Viridiplantae</taxon>
        <taxon>Streptophyta</taxon>
        <taxon>Embryophyta</taxon>
        <taxon>Tracheophyta</taxon>
        <taxon>Spermatophyta</taxon>
        <taxon>Magnoliopsida</taxon>
        <taxon>eudicotyledons</taxon>
        <taxon>Gunneridae</taxon>
        <taxon>Pentapetalae</taxon>
        <taxon>asterids</taxon>
        <taxon>lamiids</taxon>
        <taxon>Lamiales</taxon>
        <taxon>Gesneriaceae</taxon>
        <taxon>Didymocarpoideae</taxon>
        <taxon>Trichosporeae</taxon>
        <taxon>Loxocarpinae</taxon>
        <taxon>Dorcoceras</taxon>
    </lineage>
</organism>
<dbReference type="AlphaFoldDB" id="A0A2Z7BCN3"/>
<keyword evidence="1" id="KW-0732">Signal</keyword>
<feature type="chain" id="PRO_5016354598" description="Secreted protein" evidence="1">
    <location>
        <begin position="24"/>
        <end position="83"/>
    </location>
</feature>
<dbReference type="EMBL" id="KV007313">
    <property type="protein sequence ID" value="KZV31845.1"/>
    <property type="molecule type" value="Genomic_DNA"/>
</dbReference>
<sequence length="83" mass="9363">MGAIMRNLLRGQWLTLCATCCAAARPLRTVEDRDWRNLLRHGQAQRRPPCRTRCGSARPCAARYMMAADAAVRRRSPEDCCDG</sequence>
<gene>
    <name evidence="2" type="ORF">F511_44699</name>
</gene>
<dbReference type="Proteomes" id="UP000250235">
    <property type="component" value="Unassembled WGS sequence"/>
</dbReference>